<dbReference type="GO" id="GO:0071555">
    <property type="term" value="P:cell wall organization"/>
    <property type="evidence" value="ECO:0007669"/>
    <property type="project" value="TreeGrafter"/>
</dbReference>
<protein>
    <submittedName>
        <fullName evidence="9">Uncharacterized protein</fullName>
    </submittedName>
</protein>
<dbReference type="GO" id="GO:0008360">
    <property type="term" value="P:regulation of cell shape"/>
    <property type="evidence" value="ECO:0007669"/>
    <property type="project" value="UniProtKB-KW"/>
</dbReference>
<name>A0A4Q2SKQ4_9ACTN</name>
<feature type="transmembrane region" description="Helical" evidence="6">
    <location>
        <begin position="232"/>
        <end position="249"/>
    </location>
</feature>
<evidence type="ECO:0000256" key="6">
    <source>
        <dbReference type="SAM" id="Phobius"/>
    </source>
</evidence>
<reference evidence="9 10" key="1">
    <citation type="submission" date="2019-01" db="EMBL/GenBank/DDBJ databases">
        <title>Novel species of Nocardioides.</title>
        <authorList>
            <person name="Liu Q."/>
            <person name="X Y.-H."/>
        </authorList>
    </citation>
    <scope>NUCLEOTIDE SEQUENCE [LARGE SCALE GENOMIC DNA]</scope>
    <source>
        <strain evidence="9 10">HLT2-9</strain>
    </source>
</reference>
<feature type="transmembrane region" description="Helical" evidence="6">
    <location>
        <begin position="12"/>
        <end position="31"/>
    </location>
</feature>
<feature type="transmembrane region" description="Helical" evidence="6">
    <location>
        <begin position="361"/>
        <end position="381"/>
    </location>
</feature>
<organism evidence="9 10">
    <name type="scientific">Nocardioides zhouii</name>
    <dbReference type="NCBI Taxonomy" id="1168729"/>
    <lineage>
        <taxon>Bacteria</taxon>
        <taxon>Bacillati</taxon>
        <taxon>Actinomycetota</taxon>
        <taxon>Actinomycetes</taxon>
        <taxon>Propionibacteriales</taxon>
        <taxon>Nocardioidaceae</taxon>
        <taxon>Nocardioides</taxon>
    </lineage>
</organism>
<dbReference type="Gene3D" id="3.40.710.10">
    <property type="entry name" value="DD-peptidase/beta-lactamase superfamily"/>
    <property type="match status" value="1"/>
</dbReference>
<dbReference type="OrthoDB" id="9766847at2"/>
<proteinExistence type="predicted"/>
<dbReference type="RefSeq" id="WP_129428224.1">
    <property type="nucleotide sequence ID" value="NZ_SDWV01000021.1"/>
</dbReference>
<dbReference type="Pfam" id="PF00905">
    <property type="entry name" value="Transpeptidase"/>
    <property type="match status" value="1"/>
</dbReference>
<accession>A0A4Q2SKQ4</accession>
<evidence type="ECO:0000259" key="7">
    <source>
        <dbReference type="Pfam" id="PF00905"/>
    </source>
</evidence>
<comment type="caution">
    <text evidence="9">The sequence shown here is derived from an EMBL/GenBank/DDBJ whole genome shotgun (WGS) entry which is preliminary data.</text>
</comment>
<dbReference type="InterPro" id="IPR054120">
    <property type="entry name" value="PBPA_dimer"/>
</dbReference>
<feature type="domain" description="Penicillin binding protein A dimerisation" evidence="8">
    <location>
        <begin position="518"/>
        <end position="586"/>
    </location>
</feature>
<feature type="transmembrane region" description="Helical" evidence="6">
    <location>
        <begin position="104"/>
        <end position="123"/>
    </location>
</feature>
<feature type="transmembrane region" description="Helical" evidence="6">
    <location>
        <begin position="43"/>
        <end position="64"/>
    </location>
</feature>
<keyword evidence="4 6" id="KW-1133">Transmembrane helix</keyword>
<evidence type="ECO:0000259" key="8">
    <source>
        <dbReference type="Pfam" id="PF21922"/>
    </source>
</evidence>
<evidence type="ECO:0000313" key="10">
    <source>
        <dbReference type="Proteomes" id="UP000291101"/>
    </source>
</evidence>
<feature type="transmembrane region" description="Helical" evidence="6">
    <location>
        <begin position="76"/>
        <end position="97"/>
    </location>
</feature>
<feature type="transmembrane region" description="Helical" evidence="6">
    <location>
        <begin position="159"/>
        <end position="177"/>
    </location>
</feature>
<evidence type="ECO:0000256" key="3">
    <source>
        <dbReference type="ARBA" id="ARBA00022960"/>
    </source>
</evidence>
<evidence type="ECO:0000313" key="9">
    <source>
        <dbReference type="EMBL" id="RYC05733.1"/>
    </source>
</evidence>
<evidence type="ECO:0000256" key="5">
    <source>
        <dbReference type="ARBA" id="ARBA00023136"/>
    </source>
</evidence>
<feature type="transmembrane region" description="Helical" evidence="6">
    <location>
        <begin position="470"/>
        <end position="490"/>
    </location>
</feature>
<keyword evidence="3" id="KW-0133">Cell shape</keyword>
<dbReference type="SUPFAM" id="SSF56601">
    <property type="entry name" value="beta-lactamase/transpeptidase-like"/>
    <property type="match status" value="1"/>
</dbReference>
<dbReference type="Gene3D" id="3.90.1310.10">
    <property type="entry name" value="Penicillin-binding protein 2a (Domain 2)"/>
    <property type="match status" value="1"/>
</dbReference>
<feature type="transmembrane region" description="Helical" evidence="6">
    <location>
        <begin position="197"/>
        <end position="212"/>
    </location>
</feature>
<feature type="domain" description="Penicillin-binding protein transpeptidase" evidence="7">
    <location>
        <begin position="617"/>
        <end position="911"/>
    </location>
</feature>
<dbReference type="PANTHER" id="PTHR30627">
    <property type="entry name" value="PEPTIDOGLYCAN D,D-TRANSPEPTIDASE"/>
    <property type="match status" value="1"/>
</dbReference>
<dbReference type="Pfam" id="PF01098">
    <property type="entry name" value="FTSW_RODA_SPOVE"/>
    <property type="match status" value="1"/>
</dbReference>
<dbReference type="InterPro" id="IPR001460">
    <property type="entry name" value="PCN-bd_Tpept"/>
</dbReference>
<dbReference type="Proteomes" id="UP000291101">
    <property type="component" value="Unassembled WGS sequence"/>
</dbReference>
<dbReference type="GO" id="GO:0051301">
    <property type="term" value="P:cell division"/>
    <property type="evidence" value="ECO:0007669"/>
    <property type="project" value="InterPro"/>
</dbReference>
<dbReference type="Pfam" id="PF21922">
    <property type="entry name" value="PBP_dimer_2"/>
    <property type="match status" value="1"/>
</dbReference>
<dbReference type="InterPro" id="IPR050515">
    <property type="entry name" value="Beta-lactam/transpept"/>
</dbReference>
<comment type="subcellular location">
    <subcellularLocation>
        <location evidence="1">Membrane</location>
        <topology evidence="1">Multi-pass membrane protein</topology>
    </subcellularLocation>
</comment>
<dbReference type="EMBL" id="SDWV01000021">
    <property type="protein sequence ID" value="RYC05733.1"/>
    <property type="molecule type" value="Genomic_DNA"/>
</dbReference>
<dbReference type="InterPro" id="IPR012338">
    <property type="entry name" value="Beta-lactam/transpept-like"/>
</dbReference>
<evidence type="ECO:0000256" key="4">
    <source>
        <dbReference type="ARBA" id="ARBA00022989"/>
    </source>
</evidence>
<keyword evidence="10" id="KW-1185">Reference proteome</keyword>
<dbReference type="GO" id="GO:0008658">
    <property type="term" value="F:penicillin binding"/>
    <property type="evidence" value="ECO:0007669"/>
    <property type="project" value="InterPro"/>
</dbReference>
<evidence type="ECO:0000256" key="2">
    <source>
        <dbReference type="ARBA" id="ARBA00022692"/>
    </source>
</evidence>
<dbReference type="InterPro" id="IPR001182">
    <property type="entry name" value="FtsW/RodA"/>
</dbReference>
<feature type="transmembrane region" description="Helical" evidence="6">
    <location>
        <begin position="277"/>
        <end position="297"/>
    </location>
</feature>
<keyword evidence="2 6" id="KW-0812">Transmembrane</keyword>
<gene>
    <name evidence="9" type="ORF">EUA94_17690</name>
</gene>
<evidence type="ECO:0000256" key="1">
    <source>
        <dbReference type="ARBA" id="ARBA00004141"/>
    </source>
</evidence>
<dbReference type="GO" id="GO:0071972">
    <property type="term" value="F:peptidoglycan L,D-transpeptidase activity"/>
    <property type="evidence" value="ECO:0007669"/>
    <property type="project" value="TreeGrafter"/>
</dbReference>
<dbReference type="AlphaFoldDB" id="A0A4Q2SKQ4"/>
<feature type="transmembrane region" description="Helical" evidence="6">
    <location>
        <begin position="427"/>
        <end position="449"/>
    </location>
</feature>
<dbReference type="GO" id="GO:0005886">
    <property type="term" value="C:plasma membrane"/>
    <property type="evidence" value="ECO:0007669"/>
    <property type="project" value="TreeGrafter"/>
</dbReference>
<sequence>MIANLGSRLVDLAAVLGLLACTLGLWGVFLADRPSVLSRALRPHVRLVVWLGALGLLVGSWAAVQAVSSRVTPLPVLGGVVVVIATVAGAVALTGPVGRPTRALVAAAVVLTLLGVLFSARLGTAPSPWISLAALLAFAFFAQSSVVQQLERRVVHRTAGFAALACLALPLVLGGRVRDAFVAVTLPVIGSVQTQELGRILLVVWLAGALARRRVGFQTRERRFARIPLPDVRFALVSLMPAVVGILLGVLSNDYGPALVLAVVATVMLAVAGARPVYFVTAAVGGALASVAVVLTVDKVALRLEAVTRPLGEDGALTQVGTGLVAIAHGDVFGLGLGLGLPLAIPAVRTDLLVAGLGQELGALGMVCVVLLLLLVGTGCFDAARNARKDTQIMLAAGIGALLLVQSLLVFGGVLGLLPLTGMPVPFISSSGSSLVSSAMALGLVVSVSRSSVPGSGATPSGAPPALRRRLTLATAGVIAMSVLMGAASVRAAVLPGDDVVEARARDAMSARMLMLDRGQLRTRDGKVLARTEPADPDQPLRLDNALRRYPEGAAYSALVGYASVLGTASGLEQKLADDLACRDPERLTGHGCPSIELTLDSRVQAVATEAMEGRTGAVIAVDLDSGDVVAYGSWPALDPNAYGDPTQAPPADDVEPDRVTGAVTFPGSVAKLAVGLAGLEQDVDLLAEPLAAYYVDGGRITSFTGAPCGATGVADALAVSCNTEFAHIGAELGAAGLADGTRDLLNQQSSLGGQDILPSRLVGGDASLFLAAAGGIGMGDAQVTPLAISQLTALIARDGKPLTYHLVDGIDEENSADRVDADLVEVIQEGMREAVTSGTARAVPELAALEAAAKTGTADYAPGLNNAWLTGYAPYDDPRFAVTVVLQPGEDQVSGLQGGRDAGPIAAAVLAACFSWAE</sequence>
<keyword evidence="5 6" id="KW-0472">Membrane</keyword>
<feature type="transmembrane region" description="Helical" evidence="6">
    <location>
        <begin position="393"/>
        <end position="415"/>
    </location>
</feature>
<dbReference type="PANTHER" id="PTHR30627:SF24">
    <property type="entry name" value="PENICILLIN-BINDING PROTEIN 4B"/>
    <property type="match status" value="1"/>
</dbReference>
<feature type="transmembrane region" description="Helical" evidence="6">
    <location>
        <begin position="129"/>
        <end position="147"/>
    </location>
</feature>